<dbReference type="AlphaFoldDB" id="A0A814EPE8"/>
<dbReference type="Gene3D" id="3.30.420.610">
    <property type="entry name" value="LOTUS domain-like"/>
    <property type="match status" value="1"/>
</dbReference>
<proteinExistence type="predicted"/>
<name>A0A814EPE8_9BILA</name>
<dbReference type="CDD" id="cd09972">
    <property type="entry name" value="LOTUS_TDRD_OSKAR"/>
    <property type="match status" value="1"/>
</dbReference>
<feature type="compositionally biased region" description="Basic and acidic residues" evidence="1">
    <location>
        <begin position="109"/>
        <end position="123"/>
    </location>
</feature>
<evidence type="ECO:0000256" key="1">
    <source>
        <dbReference type="SAM" id="MobiDB-lite"/>
    </source>
</evidence>
<protein>
    <recommendedName>
        <fullName evidence="2">HTH OST-type domain-containing protein</fullName>
    </recommendedName>
</protein>
<sequence length="312" mass="35591">MSEIDVGILKQEILSLLVSAKNGLSEYELLNDYRLFNSNKELPYRDLGYSSLIALLRSWPDVCRFQQQGNNIIKILAVEEESTKHILSMVKGQRSNKSRRARGGRNRARGGEAYRNNGRDNRGARFLQNTFNSNNNRSGGNNRATTNGRMPSNNNRFERSTASSYSTIGQSNQNSRNKPNTTQYTERVIQQFSTKETVALEIIEDLHILIGELLREFSSHNFHVYQVNSFFIELVGINDGSFEKIRYNELRAIQPTSKVRFLLSNNIAAITFYSEKIPITFHIVPYHHLLTIDNNIGICSTRHLSLSVVVLD</sequence>
<feature type="compositionally biased region" description="Low complexity" evidence="1">
    <location>
        <begin position="129"/>
        <end position="149"/>
    </location>
</feature>
<dbReference type="InterPro" id="IPR025605">
    <property type="entry name" value="OST-HTH/LOTUS_dom"/>
</dbReference>
<dbReference type="Pfam" id="PF12872">
    <property type="entry name" value="OST-HTH"/>
    <property type="match status" value="1"/>
</dbReference>
<evidence type="ECO:0000313" key="3">
    <source>
        <dbReference type="EMBL" id="CAF0972236.1"/>
    </source>
</evidence>
<evidence type="ECO:0000259" key="2">
    <source>
        <dbReference type="PROSITE" id="PS51644"/>
    </source>
</evidence>
<evidence type="ECO:0000313" key="4">
    <source>
        <dbReference type="Proteomes" id="UP000663889"/>
    </source>
</evidence>
<feature type="compositionally biased region" description="Polar residues" evidence="1">
    <location>
        <begin position="150"/>
        <end position="182"/>
    </location>
</feature>
<accession>A0A814EPE8</accession>
<gene>
    <name evidence="3" type="ORF">SEV965_LOCUS9307</name>
</gene>
<dbReference type="InterPro" id="IPR041966">
    <property type="entry name" value="LOTUS-like"/>
</dbReference>
<organism evidence="3 4">
    <name type="scientific">Rotaria sordida</name>
    <dbReference type="NCBI Taxonomy" id="392033"/>
    <lineage>
        <taxon>Eukaryota</taxon>
        <taxon>Metazoa</taxon>
        <taxon>Spiralia</taxon>
        <taxon>Gnathifera</taxon>
        <taxon>Rotifera</taxon>
        <taxon>Eurotatoria</taxon>
        <taxon>Bdelloidea</taxon>
        <taxon>Philodinida</taxon>
        <taxon>Philodinidae</taxon>
        <taxon>Rotaria</taxon>
    </lineage>
</organism>
<comment type="caution">
    <text evidence="3">The sequence shown here is derived from an EMBL/GenBank/DDBJ whole genome shotgun (WGS) entry which is preliminary data.</text>
</comment>
<feature type="compositionally biased region" description="Basic residues" evidence="1">
    <location>
        <begin position="94"/>
        <end position="108"/>
    </location>
</feature>
<dbReference type="Proteomes" id="UP000663889">
    <property type="component" value="Unassembled WGS sequence"/>
</dbReference>
<feature type="region of interest" description="Disordered" evidence="1">
    <location>
        <begin position="91"/>
        <end position="182"/>
    </location>
</feature>
<feature type="domain" description="HTH OST-type" evidence="2">
    <location>
        <begin position="5"/>
        <end position="79"/>
    </location>
</feature>
<dbReference type="PROSITE" id="PS51644">
    <property type="entry name" value="HTH_OST"/>
    <property type="match status" value="1"/>
</dbReference>
<reference evidence="3" key="1">
    <citation type="submission" date="2021-02" db="EMBL/GenBank/DDBJ databases">
        <authorList>
            <person name="Nowell W R."/>
        </authorList>
    </citation>
    <scope>NUCLEOTIDE SEQUENCE</scope>
</reference>
<dbReference type="EMBL" id="CAJNOU010000360">
    <property type="protein sequence ID" value="CAF0972236.1"/>
    <property type="molecule type" value="Genomic_DNA"/>
</dbReference>